<evidence type="ECO:0000256" key="4">
    <source>
        <dbReference type="PROSITE-ProRule" id="PRU00339"/>
    </source>
</evidence>
<dbReference type="InterPro" id="IPR036047">
    <property type="entry name" value="F-box-like_dom_sf"/>
</dbReference>
<comment type="similarity">
    <text evidence="1">Belongs to the short-chain dehydrogenases/reductases (SDR) family.</text>
</comment>
<dbReference type="Proteomes" id="UP000613580">
    <property type="component" value="Unassembled WGS sequence"/>
</dbReference>
<evidence type="ECO:0000256" key="1">
    <source>
        <dbReference type="ARBA" id="ARBA00006484"/>
    </source>
</evidence>
<dbReference type="OrthoDB" id="2117972at2759"/>
<evidence type="ECO:0000256" key="2">
    <source>
        <dbReference type="ARBA" id="ARBA00022857"/>
    </source>
</evidence>
<dbReference type="PRINTS" id="PR00081">
    <property type="entry name" value="GDHRDH"/>
</dbReference>
<evidence type="ECO:0000256" key="6">
    <source>
        <dbReference type="SAM" id="MobiDB-lite"/>
    </source>
</evidence>
<keyword evidence="2" id="KW-0521">NADP</keyword>
<evidence type="ECO:0000256" key="5">
    <source>
        <dbReference type="SAM" id="Coils"/>
    </source>
</evidence>
<feature type="coiled-coil region" evidence="5">
    <location>
        <begin position="396"/>
        <end position="425"/>
    </location>
</feature>
<dbReference type="GO" id="GO:0005811">
    <property type="term" value="C:lipid droplet"/>
    <property type="evidence" value="ECO:0007669"/>
    <property type="project" value="TreeGrafter"/>
</dbReference>
<dbReference type="InterPro" id="IPR020904">
    <property type="entry name" value="Sc_DH/Rdtase_CS"/>
</dbReference>
<dbReference type="AlphaFoldDB" id="A0A8H6T022"/>
<evidence type="ECO:0000313" key="8">
    <source>
        <dbReference type="EMBL" id="KAF7308464.1"/>
    </source>
</evidence>
<dbReference type="Pfam" id="PF00106">
    <property type="entry name" value="adh_short"/>
    <property type="match status" value="1"/>
</dbReference>
<sequence length="713" mass="79570">MAGEKKAVLITGCSAGGIGHALALEFFAQGYRVFATARRLESMAALTDKGIETLVLDVTDAESISETKKEVAKRTDGKLYMLVNNAGQGWNQAVFDTNLADMRALFETNVFGPVAMMREFAPLLLAAGDARILQMSSIASRLPTPFNGVYNASKAALSALSDTARIEMAPLGIQVIVLVCGTVESNIWNWGTLSDDSLYKPIDDLYQKMPEKMQENLMPTAEFAKIVVKESTKSRPSAWVWAGPASWTVWFVDTFLPRTAIMAEDELARFREEWKREVEQRRHPQPASNSAATTGHTTGSSSGKAKLLQKVAASFEDGFAEAEPLPGPSSETVAGPGPRSVSTSTFFKNTVIPASVRNALSLYRRAIEHETKGEHDESAKLYRQAFRIEPDVEKIYASWEKLAAMEEQEATLAEEEQDTTKKREDALVVKSSSKSADVVTGSLAKIIREFPPDVRFMPEDEKLPVQFNVLPEELLVAIIRRLDHTTIERFAAVSRKARILTLDSTVWREFVALAYKPPQIPSFESIVPVVAKYKSDFRRIYMEHPRLRLDGVYISVCHYVRPGLSENQWVNISHLISYHRYLRFFPDGKVLSLLANEEAPPGQVIHTLKLSLRKKGLFIGTWRLSGSTVVVSNLIDASGRYAIPPMPNADEGSFARYAFRMTLSLVSRPVGRWNKLELTQYDSVDLESGDVSPLPLKRERPFWFSKVRSFPAY</sequence>
<feature type="repeat" description="TPR" evidence="4">
    <location>
        <begin position="359"/>
        <end position="392"/>
    </location>
</feature>
<dbReference type="SUPFAM" id="SSF51735">
    <property type="entry name" value="NAD(P)-binding Rossmann-fold domains"/>
    <property type="match status" value="1"/>
</dbReference>
<feature type="compositionally biased region" description="Low complexity" evidence="6">
    <location>
        <begin position="287"/>
        <end position="303"/>
    </location>
</feature>
<dbReference type="InterPro" id="IPR019734">
    <property type="entry name" value="TPR_rpt"/>
</dbReference>
<proteinExistence type="inferred from homology"/>
<dbReference type="InterPro" id="IPR002347">
    <property type="entry name" value="SDR_fam"/>
</dbReference>
<feature type="domain" description="F-box" evidence="7">
    <location>
        <begin position="464"/>
        <end position="510"/>
    </location>
</feature>
<dbReference type="InterPro" id="IPR001810">
    <property type="entry name" value="F-box_dom"/>
</dbReference>
<gene>
    <name evidence="8" type="ORF">HMN09_00695300</name>
</gene>
<dbReference type="SUPFAM" id="SSF81383">
    <property type="entry name" value="F-box domain"/>
    <property type="match status" value="1"/>
</dbReference>
<dbReference type="Pfam" id="PF19270">
    <property type="entry name" value="FBO_C"/>
    <property type="match status" value="1"/>
</dbReference>
<feature type="region of interest" description="Disordered" evidence="6">
    <location>
        <begin position="277"/>
        <end position="303"/>
    </location>
</feature>
<keyword evidence="4" id="KW-0802">TPR repeat</keyword>
<dbReference type="InterPro" id="IPR036291">
    <property type="entry name" value="NAD(P)-bd_dom_sf"/>
</dbReference>
<dbReference type="Gene3D" id="3.40.50.720">
    <property type="entry name" value="NAD(P)-binding Rossmann-like Domain"/>
    <property type="match status" value="1"/>
</dbReference>
<protein>
    <recommendedName>
        <fullName evidence="7">F-box domain-containing protein</fullName>
    </recommendedName>
</protein>
<dbReference type="EMBL" id="JACAZE010000008">
    <property type="protein sequence ID" value="KAF7308464.1"/>
    <property type="molecule type" value="Genomic_DNA"/>
</dbReference>
<dbReference type="PROSITE" id="PS50005">
    <property type="entry name" value="TPR"/>
    <property type="match status" value="1"/>
</dbReference>
<name>A0A8H6T022_MYCCL</name>
<keyword evidence="5" id="KW-0175">Coiled coil</keyword>
<evidence type="ECO:0000256" key="3">
    <source>
        <dbReference type="ARBA" id="ARBA00023002"/>
    </source>
</evidence>
<dbReference type="Pfam" id="PF12937">
    <property type="entry name" value="F-box-like"/>
    <property type="match status" value="1"/>
</dbReference>
<accession>A0A8H6T022</accession>
<dbReference type="InterPro" id="IPR045464">
    <property type="entry name" value="Hrt3/FBXO9_C"/>
</dbReference>
<keyword evidence="3" id="KW-0560">Oxidoreductase</keyword>
<dbReference type="GO" id="GO:0005783">
    <property type="term" value="C:endoplasmic reticulum"/>
    <property type="evidence" value="ECO:0007669"/>
    <property type="project" value="TreeGrafter"/>
</dbReference>
<dbReference type="PROSITE" id="PS00061">
    <property type="entry name" value="ADH_SHORT"/>
    <property type="match status" value="1"/>
</dbReference>
<dbReference type="CDD" id="cd05374">
    <property type="entry name" value="17beta-HSD-like_SDR_c"/>
    <property type="match status" value="1"/>
</dbReference>
<organism evidence="8 9">
    <name type="scientific">Mycena chlorophos</name>
    <name type="common">Agaric fungus</name>
    <name type="synonym">Agaricus chlorophos</name>
    <dbReference type="NCBI Taxonomy" id="658473"/>
    <lineage>
        <taxon>Eukaryota</taxon>
        <taxon>Fungi</taxon>
        <taxon>Dikarya</taxon>
        <taxon>Basidiomycota</taxon>
        <taxon>Agaricomycotina</taxon>
        <taxon>Agaricomycetes</taxon>
        <taxon>Agaricomycetidae</taxon>
        <taxon>Agaricales</taxon>
        <taxon>Marasmiineae</taxon>
        <taxon>Mycenaceae</taxon>
        <taxon>Mycena</taxon>
    </lineage>
</organism>
<dbReference type="GO" id="GO:0019433">
    <property type="term" value="P:triglyceride catabolic process"/>
    <property type="evidence" value="ECO:0007669"/>
    <property type="project" value="TreeGrafter"/>
</dbReference>
<dbReference type="PANTHER" id="PTHR44169">
    <property type="entry name" value="NADPH-DEPENDENT 1-ACYLDIHYDROXYACETONE PHOSPHATE REDUCTASE"/>
    <property type="match status" value="1"/>
</dbReference>
<dbReference type="GO" id="GO:0006654">
    <property type="term" value="P:phosphatidic acid biosynthetic process"/>
    <property type="evidence" value="ECO:0007669"/>
    <property type="project" value="TreeGrafter"/>
</dbReference>
<dbReference type="PANTHER" id="PTHR44169:SF6">
    <property type="entry name" value="NADPH-DEPENDENT 1-ACYLDIHYDROXYACETONE PHOSPHATE REDUCTASE"/>
    <property type="match status" value="1"/>
</dbReference>
<reference evidence="8" key="1">
    <citation type="submission" date="2020-05" db="EMBL/GenBank/DDBJ databases">
        <title>Mycena genomes resolve the evolution of fungal bioluminescence.</title>
        <authorList>
            <person name="Tsai I.J."/>
        </authorList>
    </citation>
    <scope>NUCLEOTIDE SEQUENCE</scope>
    <source>
        <strain evidence="8">110903Hualien_Pintung</strain>
    </source>
</reference>
<dbReference type="Gene3D" id="1.20.1280.50">
    <property type="match status" value="1"/>
</dbReference>
<evidence type="ECO:0000259" key="7">
    <source>
        <dbReference type="PROSITE" id="PS50181"/>
    </source>
</evidence>
<dbReference type="GO" id="GO:0000140">
    <property type="term" value="F:acylglycerone-phosphate reductase (NADP+) activity"/>
    <property type="evidence" value="ECO:0007669"/>
    <property type="project" value="TreeGrafter"/>
</dbReference>
<comment type="caution">
    <text evidence="8">The sequence shown here is derived from an EMBL/GenBank/DDBJ whole genome shotgun (WGS) entry which is preliminary data.</text>
</comment>
<evidence type="ECO:0000313" key="9">
    <source>
        <dbReference type="Proteomes" id="UP000613580"/>
    </source>
</evidence>
<feature type="region of interest" description="Disordered" evidence="6">
    <location>
        <begin position="320"/>
        <end position="339"/>
    </location>
</feature>
<keyword evidence="9" id="KW-1185">Reference proteome</keyword>
<dbReference type="PROSITE" id="PS50181">
    <property type="entry name" value="FBOX"/>
    <property type="match status" value="1"/>
</dbReference>
<dbReference type="GO" id="GO:0004806">
    <property type="term" value="F:triacylglycerol lipase activity"/>
    <property type="evidence" value="ECO:0007669"/>
    <property type="project" value="TreeGrafter"/>
</dbReference>